<dbReference type="STRING" id="1072583.KUC_3428"/>
<evidence type="ECO:0000313" key="2">
    <source>
        <dbReference type="EMBL" id="EHJ91870.1"/>
    </source>
</evidence>
<keyword evidence="1" id="KW-0472">Membrane</keyword>
<evidence type="ECO:0000313" key="5">
    <source>
        <dbReference type="Proteomes" id="UP000216538"/>
    </source>
</evidence>
<reference evidence="3 5" key="2">
    <citation type="submission" date="2017-07" db="EMBL/GenBank/DDBJ databases">
        <title>Shotgun whole genome sequences of three halophilic bacterial isolates.</title>
        <authorList>
            <person name="Pozzo T."/>
            <person name="Higdon S.M."/>
            <person name="Quillaguaman J."/>
        </authorList>
    </citation>
    <scope>NUCLEOTIDE SEQUENCE [LARGE SCALE GENOMIC DNA]</scope>
    <source>
        <strain evidence="3 5">LC1</strain>
    </source>
</reference>
<keyword evidence="1" id="KW-0812">Transmembrane</keyword>
<accession>A0A265DUB9</accession>
<organism evidence="2 4">
    <name type="scientific">Vreelandella boliviensis LC1</name>
    <dbReference type="NCBI Taxonomy" id="1072583"/>
    <lineage>
        <taxon>Bacteria</taxon>
        <taxon>Pseudomonadati</taxon>
        <taxon>Pseudomonadota</taxon>
        <taxon>Gammaproteobacteria</taxon>
        <taxon>Oceanospirillales</taxon>
        <taxon>Halomonadaceae</taxon>
        <taxon>Vreelandella</taxon>
    </lineage>
</organism>
<dbReference type="EMBL" id="JH393259">
    <property type="protein sequence ID" value="EHJ91870.1"/>
    <property type="molecule type" value="Genomic_DNA"/>
</dbReference>
<sequence>MWSVVKSVLAALLGVQSNQKREEDFSSGKPAAYLVTGVVITLLFVLLLIFLAMFAAR</sequence>
<name>A0A265DUB9_9GAMM</name>
<keyword evidence="5" id="KW-1185">Reference proteome</keyword>
<feature type="transmembrane region" description="Helical" evidence="1">
    <location>
        <begin position="33"/>
        <end position="56"/>
    </location>
</feature>
<dbReference type="OrthoDB" id="5625885at2"/>
<evidence type="ECO:0000313" key="4">
    <source>
        <dbReference type="Proteomes" id="UP000005756"/>
    </source>
</evidence>
<keyword evidence="1" id="KW-1133">Transmembrane helix</keyword>
<evidence type="ECO:0000256" key="1">
    <source>
        <dbReference type="SAM" id="Phobius"/>
    </source>
</evidence>
<reference evidence="2 4" key="1">
    <citation type="submission" date="2011-10" db="EMBL/GenBank/DDBJ databases">
        <authorList>
            <person name="Quillaguamn J."/>
            <person name="Guzmn D."/>
            <person name="Balderrama-Subieta A."/>
            <person name="Cardona-Ortuo C."/>
            <person name="Guevara-Martnez M."/>
            <person name="Callisaya-Quispe N."/>
        </authorList>
    </citation>
    <scope>NUCLEOTIDE SEQUENCE [LARGE SCALE GENOMIC DNA]</scope>
    <source>
        <strain evidence="2 4">LC1</strain>
    </source>
</reference>
<dbReference type="Proteomes" id="UP000216538">
    <property type="component" value="Unassembled WGS sequence"/>
</dbReference>
<dbReference type="RefSeq" id="WP_007114359.1">
    <property type="nucleotide sequence ID" value="NZ_JH393259.1"/>
</dbReference>
<proteinExistence type="predicted"/>
<protein>
    <submittedName>
        <fullName evidence="3">DUF2970 domain-containing protein</fullName>
    </submittedName>
</protein>
<dbReference type="AlphaFoldDB" id="A0A265DUB9"/>
<dbReference type="InterPro" id="IPR021344">
    <property type="entry name" value="DUF2970"/>
</dbReference>
<dbReference type="Pfam" id="PF11174">
    <property type="entry name" value="DUF2970"/>
    <property type="match status" value="1"/>
</dbReference>
<dbReference type="Proteomes" id="UP000005756">
    <property type="component" value="Unassembled WGS sequence"/>
</dbReference>
<gene>
    <name evidence="3" type="ORF">CE457_17260</name>
    <name evidence="2" type="ORF">KUC_3428</name>
</gene>
<dbReference type="EMBL" id="NPEY01000016">
    <property type="protein sequence ID" value="OZT72919.1"/>
    <property type="molecule type" value="Genomic_DNA"/>
</dbReference>
<evidence type="ECO:0000313" key="3">
    <source>
        <dbReference type="EMBL" id="OZT72919.1"/>
    </source>
</evidence>